<accession>A0A089NVV9</accession>
<evidence type="ECO:0000256" key="3">
    <source>
        <dbReference type="ARBA" id="ARBA00011245"/>
    </source>
</evidence>
<dbReference type="InterPro" id="IPR001709">
    <property type="entry name" value="Flavoprot_Pyr_Nucl_cyt_Rdtase"/>
</dbReference>
<dbReference type="KEGG" id="mor:MOC_2203"/>
<dbReference type="eggNOG" id="COG1018">
    <property type="taxonomic scope" value="Bacteria"/>
</dbReference>
<evidence type="ECO:0000256" key="8">
    <source>
        <dbReference type="ARBA" id="ARBA00022827"/>
    </source>
</evidence>
<keyword evidence="10 13" id="KW-0560">Oxidoreductase</keyword>
<protein>
    <recommendedName>
        <fullName evidence="5">Ferredoxin--NADP reductase</fullName>
        <ecNumber evidence="4">1.18.1.2</ecNumber>
    </recommendedName>
</protein>
<evidence type="ECO:0000256" key="10">
    <source>
        <dbReference type="ARBA" id="ARBA00023002"/>
    </source>
</evidence>
<dbReference type="InterPro" id="IPR017927">
    <property type="entry name" value="FAD-bd_FR_type"/>
</dbReference>
<dbReference type="FunFam" id="2.40.30.10:FF:000018">
    <property type="entry name" value="Ferredoxin--NADP(+) reductase"/>
    <property type="match status" value="1"/>
</dbReference>
<gene>
    <name evidence="13" type="ORF">MOC_2203</name>
</gene>
<dbReference type="FunFam" id="3.40.50.80:FF:000002">
    <property type="entry name" value="Ferredoxin--NADP reductase"/>
    <property type="match status" value="1"/>
</dbReference>
<comment type="cofactor">
    <cofactor evidence="1">
        <name>FAD</name>
        <dbReference type="ChEBI" id="CHEBI:57692"/>
    </cofactor>
</comment>
<dbReference type="STRING" id="693986.MOC_2203"/>
<keyword evidence="14" id="KW-1185">Reference proteome</keyword>
<dbReference type="InterPro" id="IPR001433">
    <property type="entry name" value="OxRdtase_FAD/NAD-bd"/>
</dbReference>
<keyword evidence="7" id="KW-0547">Nucleotide-binding</keyword>
<dbReference type="GO" id="GO:0034599">
    <property type="term" value="P:cellular response to oxidative stress"/>
    <property type="evidence" value="ECO:0007669"/>
    <property type="project" value="TreeGrafter"/>
</dbReference>
<comment type="similarity">
    <text evidence="2">Belongs to the ferredoxin--NADP reductase type 1 family.</text>
</comment>
<dbReference type="EMBL" id="CP003811">
    <property type="protein sequence ID" value="AIQ89958.1"/>
    <property type="molecule type" value="Genomic_DNA"/>
</dbReference>
<name>A0A089NVV9_9HYPH</name>
<sequence length="270" mass="30690">MSRASEDSRADPSMSKFYEERVLSVHHWTDNLFSFRTTRDPAFRFRNGEFTMIGLEVEGRPLLRAYSVVSANYEEELEFFSIKVQDGPLTSKLQHLKVGDPIIVGKKPTGTLVLDNLLPGKNLYLLGTGTGLAPFLSIIKDPEAYERFEKVVLVHGCRQVQELAYGETITETLPKHEFLGEMISNQLIYYPTVTREPFRNRGRITDLMVSGKLFEDIGLPDMSIENDRFMLCGSPDMIRDTRELLSGRGYEEGNHGEAGHYVIEKAFVEK</sequence>
<feature type="domain" description="FAD-binding FR-type" evidence="12">
    <location>
        <begin position="15"/>
        <end position="115"/>
    </location>
</feature>
<dbReference type="EC" id="1.18.1.2" evidence="4"/>
<dbReference type="PANTHER" id="PTHR47878:SF1">
    <property type="entry name" value="FLAVODOXIN_FERREDOXIN--NADP REDUCTASE"/>
    <property type="match status" value="1"/>
</dbReference>
<evidence type="ECO:0000256" key="9">
    <source>
        <dbReference type="ARBA" id="ARBA00022857"/>
    </source>
</evidence>
<comment type="subunit">
    <text evidence="3">Monomer.</text>
</comment>
<evidence type="ECO:0000256" key="1">
    <source>
        <dbReference type="ARBA" id="ARBA00001974"/>
    </source>
</evidence>
<dbReference type="Pfam" id="PF00970">
    <property type="entry name" value="FAD_binding_6"/>
    <property type="match status" value="1"/>
</dbReference>
<dbReference type="HOGENOM" id="CLU_003827_3_0_5"/>
<proteinExistence type="inferred from homology"/>
<comment type="catalytic activity">
    <reaction evidence="11">
        <text>2 reduced [2Fe-2S]-[ferredoxin] + NADP(+) + H(+) = 2 oxidized [2Fe-2S]-[ferredoxin] + NADPH</text>
        <dbReference type="Rhea" id="RHEA:20125"/>
        <dbReference type="Rhea" id="RHEA-COMP:10000"/>
        <dbReference type="Rhea" id="RHEA-COMP:10001"/>
        <dbReference type="ChEBI" id="CHEBI:15378"/>
        <dbReference type="ChEBI" id="CHEBI:33737"/>
        <dbReference type="ChEBI" id="CHEBI:33738"/>
        <dbReference type="ChEBI" id="CHEBI:57783"/>
        <dbReference type="ChEBI" id="CHEBI:58349"/>
        <dbReference type="EC" id="1.18.1.2"/>
    </reaction>
</comment>
<dbReference type="InterPro" id="IPR008333">
    <property type="entry name" value="Cbr1-like_FAD-bd_dom"/>
</dbReference>
<organism evidence="13 14">
    <name type="scientific">Methylobacterium oryzae CBMB20</name>
    <dbReference type="NCBI Taxonomy" id="693986"/>
    <lineage>
        <taxon>Bacteria</taxon>
        <taxon>Pseudomonadati</taxon>
        <taxon>Pseudomonadota</taxon>
        <taxon>Alphaproteobacteria</taxon>
        <taxon>Hyphomicrobiales</taxon>
        <taxon>Methylobacteriaceae</taxon>
        <taxon>Methylobacterium</taxon>
    </lineage>
</organism>
<keyword evidence="8" id="KW-0274">FAD</keyword>
<dbReference type="InterPro" id="IPR033892">
    <property type="entry name" value="FNR_bac"/>
</dbReference>
<dbReference type="AlphaFoldDB" id="A0A089NVV9"/>
<evidence type="ECO:0000313" key="13">
    <source>
        <dbReference type="EMBL" id="AIQ89958.1"/>
    </source>
</evidence>
<dbReference type="GO" id="GO:0004324">
    <property type="term" value="F:ferredoxin-NADP+ reductase activity"/>
    <property type="evidence" value="ECO:0007669"/>
    <property type="project" value="UniProtKB-EC"/>
</dbReference>
<reference evidence="13 14" key="1">
    <citation type="journal article" date="2014" name="PLoS ONE">
        <title>Genome Information of Methylobacterium oryzae, a Plant-Probiotic Methylotroph in the Phyllosphere.</title>
        <authorList>
            <person name="Kwak M.J."/>
            <person name="Jeong H."/>
            <person name="Madhaiyan M."/>
            <person name="Lee Y."/>
            <person name="Sa T.M."/>
            <person name="Oh T.K."/>
            <person name="Kim J.F."/>
        </authorList>
    </citation>
    <scope>NUCLEOTIDE SEQUENCE [LARGE SCALE GENOMIC DNA]</scope>
    <source>
        <strain evidence="13 14">CBMB20</strain>
    </source>
</reference>
<evidence type="ECO:0000259" key="12">
    <source>
        <dbReference type="PROSITE" id="PS51384"/>
    </source>
</evidence>
<dbReference type="PRINTS" id="PR00371">
    <property type="entry name" value="FPNCR"/>
</dbReference>
<dbReference type="Gene3D" id="3.40.50.80">
    <property type="entry name" value="Nucleotide-binding domain of ferredoxin-NADP reductase (FNR) module"/>
    <property type="match status" value="1"/>
</dbReference>
<dbReference type="SUPFAM" id="SSF63380">
    <property type="entry name" value="Riboflavin synthase domain-like"/>
    <property type="match status" value="1"/>
</dbReference>
<dbReference type="CDD" id="cd06195">
    <property type="entry name" value="FNR1"/>
    <property type="match status" value="1"/>
</dbReference>
<dbReference type="GO" id="GO:0042167">
    <property type="term" value="P:heme catabolic process"/>
    <property type="evidence" value="ECO:0007669"/>
    <property type="project" value="TreeGrafter"/>
</dbReference>
<evidence type="ECO:0000256" key="7">
    <source>
        <dbReference type="ARBA" id="ARBA00022741"/>
    </source>
</evidence>
<dbReference type="GO" id="GO:0000166">
    <property type="term" value="F:nucleotide binding"/>
    <property type="evidence" value="ECO:0007669"/>
    <property type="project" value="UniProtKB-KW"/>
</dbReference>
<dbReference type="Gene3D" id="2.40.30.10">
    <property type="entry name" value="Translation factors"/>
    <property type="match status" value="1"/>
</dbReference>
<dbReference type="PROSITE" id="PS51384">
    <property type="entry name" value="FAD_FR"/>
    <property type="match status" value="1"/>
</dbReference>
<evidence type="ECO:0000256" key="6">
    <source>
        <dbReference type="ARBA" id="ARBA00022630"/>
    </source>
</evidence>
<evidence type="ECO:0000256" key="5">
    <source>
        <dbReference type="ARBA" id="ARBA00013903"/>
    </source>
</evidence>
<evidence type="ECO:0000256" key="4">
    <source>
        <dbReference type="ARBA" id="ARBA00013223"/>
    </source>
</evidence>
<evidence type="ECO:0000313" key="14">
    <source>
        <dbReference type="Proteomes" id="UP000029492"/>
    </source>
</evidence>
<evidence type="ECO:0000256" key="2">
    <source>
        <dbReference type="ARBA" id="ARBA00008312"/>
    </source>
</evidence>
<keyword evidence="9" id="KW-0521">NADP</keyword>
<dbReference type="Pfam" id="PF00175">
    <property type="entry name" value="NAD_binding_1"/>
    <property type="match status" value="1"/>
</dbReference>
<evidence type="ECO:0000256" key="11">
    <source>
        <dbReference type="ARBA" id="ARBA00047776"/>
    </source>
</evidence>
<dbReference type="SUPFAM" id="SSF52343">
    <property type="entry name" value="Ferredoxin reductase-like, C-terminal NADP-linked domain"/>
    <property type="match status" value="1"/>
</dbReference>
<keyword evidence="6" id="KW-0285">Flavoprotein</keyword>
<dbReference type="InterPro" id="IPR039261">
    <property type="entry name" value="FNR_nucleotide-bd"/>
</dbReference>
<dbReference type="InterPro" id="IPR017938">
    <property type="entry name" value="Riboflavin_synthase-like_b-brl"/>
</dbReference>
<dbReference type="PANTHER" id="PTHR47878">
    <property type="entry name" value="OXIDOREDUCTASE FAD/NAD(P)-BINDING DOMAIN PROTEIN"/>
    <property type="match status" value="1"/>
</dbReference>
<dbReference type="InterPro" id="IPR051930">
    <property type="entry name" value="FNR_type-1"/>
</dbReference>
<dbReference type="Proteomes" id="UP000029492">
    <property type="component" value="Chromosome"/>
</dbReference>